<proteinExistence type="inferred from homology"/>
<feature type="domain" description="SAM-dependent MTase RsmB/NOP-type" evidence="6">
    <location>
        <begin position="152"/>
        <end position="460"/>
    </location>
</feature>
<dbReference type="PANTHER" id="PTHR22807:SF34">
    <property type="entry name" value="TRNA (CYTOSINE(72)-C(5))-METHYLTRANSFERASE NSUN6"/>
    <property type="match status" value="1"/>
</dbReference>
<dbReference type="SMART" id="SM00359">
    <property type="entry name" value="PUA"/>
    <property type="match status" value="1"/>
</dbReference>
<keyword evidence="1 5" id="KW-0489">Methyltransferase</keyword>
<dbReference type="AlphaFoldDB" id="A0ABD2WXW6"/>
<dbReference type="InterPro" id="IPR029063">
    <property type="entry name" value="SAM-dependent_MTases_sf"/>
</dbReference>
<feature type="active site" description="Nucleophile" evidence="5">
    <location>
        <position position="384"/>
    </location>
</feature>
<keyword evidence="2 5" id="KW-0808">Transferase</keyword>
<dbReference type="PROSITE" id="PS51686">
    <property type="entry name" value="SAM_MT_RSMB_NOP"/>
    <property type="match status" value="1"/>
</dbReference>
<dbReference type="InterPro" id="IPR036974">
    <property type="entry name" value="PUA_sf"/>
</dbReference>
<dbReference type="GO" id="GO:0008168">
    <property type="term" value="F:methyltransferase activity"/>
    <property type="evidence" value="ECO:0007669"/>
    <property type="project" value="UniProtKB-KW"/>
</dbReference>
<dbReference type="InterPro" id="IPR023267">
    <property type="entry name" value="RCMT"/>
</dbReference>
<dbReference type="GO" id="GO:0003723">
    <property type="term" value="F:RNA binding"/>
    <property type="evidence" value="ECO:0007669"/>
    <property type="project" value="UniProtKB-UniRule"/>
</dbReference>
<evidence type="ECO:0000259" key="6">
    <source>
        <dbReference type="PROSITE" id="PS51686"/>
    </source>
</evidence>
<dbReference type="SUPFAM" id="SSF53335">
    <property type="entry name" value="S-adenosyl-L-methionine-dependent methyltransferases"/>
    <property type="match status" value="1"/>
</dbReference>
<dbReference type="SUPFAM" id="SSF88697">
    <property type="entry name" value="PUA domain-like"/>
    <property type="match status" value="1"/>
</dbReference>
<dbReference type="Gene3D" id="2.30.130.10">
    <property type="entry name" value="PUA domain"/>
    <property type="match status" value="1"/>
</dbReference>
<dbReference type="Proteomes" id="UP001627154">
    <property type="component" value="Unassembled WGS sequence"/>
</dbReference>
<feature type="binding site" evidence="5">
    <location>
        <begin position="253"/>
        <end position="259"/>
    </location>
    <ligand>
        <name>S-adenosyl-L-methionine</name>
        <dbReference type="ChEBI" id="CHEBI:59789"/>
    </ligand>
</feature>
<comment type="similarity">
    <text evidence="5">Belongs to the class I-like SAM-binding methyltransferase superfamily. RsmB/NOP family.</text>
</comment>
<dbReference type="InterPro" id="IPR002478">
    <property type="entry name" value="PUA"/>
</dbReference>
<protein>
    <recommendedName>
        <fullName evidence="6">SAM-dependent MTase RsmB/NOP-type domain-containing protein</fullName>
    </recommendedName>
</protein>
<dbReference type="PANTHER" id="PTHR22807">
    <property type="entry name" value="NOP2 YEAST -RELATED NOL1/NOP2/FMU SUN DOMAIN-CONTAINING"/>
    <property type="match status" value="1"/>
</dbReference>
<feature type="binding site" evidence="5">
    <location>
        <position position="334"/>
    </location>
    <ligand>
        <name>S-adenosyl-L-methionine</name>
        <dbReference type="ChEBI" id="CHEBI:59789"/>
    </ligand>
</feature>
<dbReference type="CDD" id="cd02440">
    <property type="entry name" value="AdoMet_MTases"/>
    <property type="match status" value="1"/>
</dbReference>
<evidence type="ECO:0000256" key="4">
    <source>
        <dbReference type="ARBA" id="ARBA00022884"/>
    </source>
</evidence>
<dbReference type="InterPro" id="IPR001678">
    <property type="entry name" value="MeTrfase_RsmB-F_NOP2_dom"/>
</dbReference>
<dbReference type="PROSITE" id="PS50890">
    <property type="entry name" value="PUA"/>
    <property type="match status" value="1"/>
</dbReference>
<evidence type="ECO:0000256" key="5">
    <source>
        <dbReference type="PROSITE-ProRule" id="PRU01023"/>
    </source>
</evidence>
<keyword evidence="3 5" id="KW-0949">S-adenosyl-L-methionine</keyword>
<evidence type="ECO:0000313" key="8">
    <source>
        <dbReference type="Proteomes" id="UP001627154"/>
    </source>
</evidence>
<dbReference type="PRINTS" id="PR02008">
    <property type="entry name" value="RCMTFAMILY"/>
</dbReference>
<comment type="caution">
    <text evidence="5">Lacks conserved residue(s) required for the propagation of feature annotation.</text>
</comment>
<comment type="caution">
    <text evidence="7">The sequence shown here is derived from an EMBL/GenBank/DDBJ whole genome shotgun (WGS) entry which is preliminary data.</text>
</comment>
<dbReference type="InterPro" id="IPR049560">
    <property type="entry name" value="MeTrfase_RsmB-F_NOP2_cat"/>
</dbReference>
<evidence type="ECO:0000256" key="1">
    <source>
        <dbReference type="ARBA" id="ARBA00022603"/>
    </source>
</evidence>
<reference evidence="7 8" key="1">
    <citation type="journal article" date="2024" name="bioRxiv">
        <title>A reference genome for Trichogramma kaykai: A tiny desert-dwelling parasitoid wasp with competing sex-ratio distorters.</title>
        <authorList>
            <person name="Culotta J."/>
            <person name="Lindsey A.R."/>
        </authorList>
    </citation>
    <scope>NUCLEOTIDE SEQUENCE [LARGE SCALE GENOMIC DNA]</scope>
    <source>
        <strain evidence="7 8">KSX58</strain>
    </source>
</reference>
<dbReference type="InterPro" id="IPR015947">
    <property type="entry name" value="PUA-like_sf"/>
</dbReference>
<organism evidence="7 8">
    <name type="scientific">Trichogramma kaykai</name>
    <dbReference type="NCBI Taxonomy" id="54128"/>
    <lineage>
        <taxon>Eukaryota</taxon>
        <taxon>Metazoa</taxon>
        <taxon>Ecdysozoa</taxon>
        <taxon>Arthropoda</taxon>
        <taxon>Hexapoda</taxon>
        <taxon>Insecta</taxon>
        <taxon>Pterygota</taxon>
        <taxon>Neoptera</taxon>
        <taxon>Endopterygota</taxon>
        <taxon>Hymenoptera</taxon>
        <taxon>Apocrita</taxon>
        <taxon>Proctotrupomorpha</taxon>
        <taxon>Chalcidoidea</taxon>
        <taxon>Trichogrammatidae</taxon>
        <taxon>Trichogramma</taxon>
    </lineage>
</organism>
<dbReference type="Gene3D" id="3.40.50.150">
    <property type="entry name" value="Vaccinia Virus protein VP39"/>
    <property type="match status" value="1"/>
</dbReference>
<dbReference type="CDD" id="cd21150">
    <property type="entry name" value="PUA_NSun6-like"/>
    <property type="match status" value="1"/>
</dbReference>
<dbReference type="Pfam" id="PF01189">
    <property type="entry name" value="Methyltr_RsmB-F"/>
    <property type="match status" value="1"/>
</dbReference>
<dbReference type="GO" id="GO:0032259">
    <property type="term" value="P:methylation"/>
    <property type="evidence" value="ECO:0007669"/>
    <property type="project" value="UniProtKB-KW"/>
</dbReference>
<name>A0ABD2WXW6_9HYME</name>
<evidence type="ECO:0000256" key="2">
    <source>
        <dbReference type="ARBA" id="ARBA00022679"/>
    </source>
</evidence>
<evidence type="ECO:0000256" key="3">
    <source>
        <dbReference type="ARBA" id="ARBA00022691"/>
    </source>
</evidence>
<dbReference type="Pfam" id="PF01472">
    <property type="entry name" value="PUA"/>
    <property type="match status" value="1"/>
</dbReference>
<keyword evidence="8" id="KW-1185">Reference proteome</keyword>
<feature type="binding site" evidence="5">
    <location>
        <position position="277"/>
    </location>
    <ligand>
        <name>S-adenosyl-L-methionine</name>
        <dbReference type="ChEBI" id="CHEBI:59789"/>
    </ligand>
</feature>
<dbReference type="EMBL" id="JBJJXI010000061">
    <property type="protein sequence ID" value="KAL3397714.1"/>
    <property type="molecule type" value="Genomic_DNA"/>
</dbReference>
<sequence>MECSTKCHRVKLKNEILCELLEDFQKIKINNCSISRAEAEMILNAFIAWLSKTPKNLVYRINTLLCQDQQYVCEKIKKALMQVEKMIDQKILTYQKVPELVIIQCSNNNILNLERYKNEIIVDANCGTALLRGANIYAPGVLGMPRGLNIGDVVSVYADLEHGCKKGAVKEYVKENKLFIGNGKVQMTREEIFNHSNGISNGIAVKMTDVISSVPQLNSEILPTGHVLLQNLPSILCCRALDPQSDEIVLDMCAAPGNKTTQISALMGNKGTIIAMDKIKNKIIKLDETIKKFHTTSVKAFCFNSVNSVSTVSNKSILEGPPFSKDSFDRILLDGPCSALGQRPQISNSISLSQLKSYVPLQKKLFTAAVELLKPRGILVYSTCTITIAENEGIVAWALKKFPNLQLQNVHEIFMNLDVDHFTSTGFEVEGLSTEEANKLCRFGWKDDFVGFFIARFIKKE</sequence>
<gene>
    <name evidence="7" type="ORF">TKK_008474</name>
</gene>
<keyword evidence="4 5" id="KW-0694">RNA-binding</keyword>
<evidence type="ECO:0000313" key="7">
    <source>
        <dbReference type="EMBL" id="KAL3397714.1"/>
    </source>
</evidence>
<accession>A0ABD2WXW6</accession>